<protein>
    <submittedName>
        <fullName evidence="2 3">Uncharacterized protein</fullName>
    </submittedName>
</protein>
<dbReference type="Gene3D" id="1.10.600.10">
    <property type="entry name" value="Farnesyl Diphosphate Synthase"/>
    <property type="match status" value="1"/>
</dbReference>
<dbReference type="RefSeq" id="XP_009026764.1">
    <property type="nucleotide sequence ID" value="XM_009028516.1"/>
</dbReference>
<sequence length="248" mass="28754">MAEVSSVLLGRKVIYKTLKNVWRNLSNNNNLNYCLNLVKKCDYESYLSTLLLRDRQRDGAFVLRALQVELSQIRDLVSDRQIGRMRLQFWKDAINNIYELIKRHDLSRALFDRILRARESQIRSDIPFSNIAELERVSIATSPNTANDDDDNNHKDDDDDNNHDDVILNRAVGHLGKAQGIITLLRAIPHNAAKNIVYIPVSLMMKTPINLYLKSLERCDFNPLNPKLQLRNSWLPIVLLINRIRLKI</sequence>
<dbReference type="AlphaFoldDB" id="T1FF18"/>
<reference evidence="2 4" key="2">
    <citation type="journal article" date="2013" name="Nature">
        <title>Insights into bilaterian evolution from three spiralian genomes.</title>
        <authorList>
            <person name="Simakov O."/>
            <person name="Marletaz F."/>
            <person name="Cho S.J."/>
            <person name="Edsinger-Gonzales E."/>
            <person name="Havlak P."/>
            <person name="Hellsten U."/>
            <person name="Kuo D.H."/>
            <person name="Larsson T."/>
            <person name="Lv J."/>
            <person name="Arendt D."/>
            <person name="Savage R."/>
            <person name="Osoegawa K."/>
            <person name="de Jong P."/>
            <person name="Grimwood J."/>
            <person name="Chapman J.A."/>
            <person name="Shapiro H."/>
            <person name="Aerts A."/>
            <person name="Otillar R.P."/>
            <person name="Terry A.Y."/>
            <person name="Boore J.L."/>
            <person name="Grigoriev I.V."/>
            <person name="Lindberg D.R."/>
            <person name="Seaver E.C."/>
            <person name="Weisblat D.A."/>
            <person name="Putnam N.H."/>
            <person name="Rokhsar D.S."/>
        </authorList>
    </citation>
    <scope>NUCLEOTIDE SEQUENCE</scope>
</reference>
<reference evidence="3" key="3">
    <citation type="submission" date="2015-06" db="UniProtKB">
        <authorList>
            <consortium name="EnsemblMetazoa"/>
        </authorList>
    </citation>
    <scope>IDENTIFICATION</scope>
</reference>
<proteinExistence type="predicted"/>
<accession>T1FF18</accession>
<dbReference type="EMBL" id="KB097542">
    <property type="protein sequence ID" value="ESN95114.1"/>
    <property type="molecule type" value="Genomic_DNA"/>
</dbReference>
<feature type="region of interest" description="Disordered" evidence="1">
    <location>
        <begin position="142"/>
        <end position="163"/>
    </location>
</feature>
<gene>
    <name evidence="3" type="primary">20207417</name>
    <name evidence="2" type="ORF">HELRODRAFT_179707</name>
</gene>
<evidence type="ECO:0000256" key="1">
    <source>
        <dbReference type="SAM" id="MobiDB-lite"/>
    </source>
</evidence>
<dbReference type="CTD" id="20207417"/>
<evidence type="ECO:0000313" key="3">
    <source>
        <dbReference type="EnsemblMetazoa" id="HelroP179707"/>
    </source>
</evidence>
<dbReference type="InterPro" id="IPR002060">
    <property type="entry name" value="Squ/phyt_synthse"/>
</dbReference>
<dbReference type="OrthoDB" id="270318at2759"/>
<name>T1FF18_HELRO</name>
<evidence type="ECO:0000313" key="4">
    <source>
        <dbReference type="Proteomes" id="UP000015101"/>
    </source>
</evidence>
<dbReference type="SUPFAM" id="SSF48576">
    <property type="entry name" value="Terpenoid synthases"/>
    <property type="match status" value="1"/>
</dbReference>
<dbReference type="EMBL" id="AMQM01006923">
    <property type="status" value="NOT_ANNOTATED_CDS"/>
    <property type="molecule type" value="Genomic_DNA"/>
</dbReference>
<dbReference type="KEGG" id="hro:HELRODRAFT_179707"/>
<evidence type="ECO:0000313" key="2">
    <source>
        <dbReference type="EMBL" id="ESN95114.1"/>
    </source>
</evidence>
<feature type="compositionally biased region" description="Acidic residues" evidence="1">
    <location>
        <begin position="147"/>
        <end position="162"/>
    </location>
</feature>
<dbReference type="InterPro" id="IPR008949">
    <property type="entry name" value="Isoprenoid_synthase_dom_sf"/>
</dbReference>
<dbReference type="HOGENOM" id="CLU_1121148_0_0_1"/>
<keyword evidence="4" id="KW-1185">Reference proteome</keyword>
<dbReference type="Proteomes" id="UP000015101">
    <property type="component" value="Unassembled WGS sequence"/>
</dbReference>
<dbReference type="EnsemblMetazoa" id="HelroT179707">
    <property type="protein sequence ID" value="HelroP179707"/>
    <property type="gene ID" value="HelroG179707"/>
</dbReference>
<dbReference type="InParanoid" id="T1FF18"/>
<dbReference type="FunCoup" id="T1FF18">
    <property type="interactions" value="1552"/>
</dbReference>
<reference evidence="4" key="1">
    <citation type="submission" date="2012-12" db="EMBL/GenBank/DDBJ databases">
        <authorList>
            <person name="Hellsten U."/>
            <person name="Grimwood J."/>
            <person name="Chapman J.A."/>
            <person name="Shapiro H."/>
            <person name="Aerts A."/>
            <person name="Otillar R.P."/>
            <person name="Terry A.Y."/>
            <person name="Boore J.L."/>
            <person name="Simakov O."/>
            <person name="Marletaz F."/>
            <person name="Cho S.-J."/>
            <person name="Edsinger-Gonzales E."/>
            <person name="Havlak P."/>
            <person name="Kuo D.-H."/>
            <person name="Larsson T."/>
            <person name="Lv J."/>
            <person name="Arendt D."/>
            <person name="Savage R."/>
            <person name="Osoegawa K."/>
            <person name="de Jong P."/>
            <person name="Lindberg D.R."/>
            <person name="Seaver E.C."/>
            <person name="Weisblat D.A."/>
            <person name="Putnam N.H."/>
            <person name="Grigoriev I.V."/>
            <person name="Rokhsar D.S."/>
        </authorList>
    </citation>
    <scope>NUCLEOTIDE SEQUENCE</scope>
</reference>
<dbReference type="STRING" id="6412.T1FF18"/>
<organism evidence="3 4">
    <name type="scientific">Helobdella robusta</name>
    <name type="common">Californian leech</name>
    <dbReference type="NCBI Taxonomy" id="6412"/>
    <lineage>
        <taxon>Eukaryota</taxon>
        <taxon>Metazoa</taxon>
        <taxon>Spiralia</taxon>
        <taxon>Lophotrochozoa</taxon>
        <taxon>Annelida</taxon>
        <taxon>Clitellata</taxon>
        <taxon>Hirudinea</taxon>
        <taxon>Rhynchobdellida</taxon>
        <taxon>Glossiphoniidae</taxon>
        <taxon>Helobdella</taxon>
    </lineage>
</organism>
<dbReference type="eggNOG" id="KOG4411">
    <property type="taxonomic scope" value="Eukaryota"/>
</dbReference>
<dbReference type="GeneID" id="20207417"/>
<dbReference type="Pfam" id="PF00494">
    <property type="entry name" value="SQS_PSY"/>
    <property type="match status" value="1"/>
</dbReference>